<evidence type="ECO:0000313" key="9">
    <source>
        <dbReference type="EMBL" id="TNU76723.1"/>
    </source>
</evidence>
<dbReference type="GO" id="GO:0030643">
    <property type="term" value="P:intracellular phosphate ion homeostasis"/>
    <property type="evidence" value="ECO:0007669"/>
    <property type="project" value="InterPro"/>
</dbReference>
<comment type="caution">
    <text evidence="9">The sequence shown here is derived from an EMBL/GenBank/DDBJ whole genome shotgun (WGS) entry which is preliminary data.</text>
</comment>
<evidence type="ECO:0000259" key="8">
    <source>
        <dbReference type="Pfam" id="PF01895"/>
    </source>
</evidence>
<dbReference type="AlphaFoldDB" id="A0A5C5BES2"/>
<reference evidence="9 10" key="1">
    <citation type="submission" date="2019-06" db="EMBL/GenBank/DDBJ databases">
        <title>Draft genome sequence of Miniimonas arenae KCTC 19750T isolated from sea sand.</title>
        <authorList>
            <person name="Park S.-J."/>
        </authorList>
    </citation>
    <scope>NUCLEOTIDE SEQUENCE [LARGE SCALE GENOMIC DNA]</scope>
    <source>
        <strain evidence="9 10">KCTC 19750</strain>
    </source>
</reference>
<proteinExistence type="inferred from homology"/>
<evidence type="ECO:0000256" key="4">
    <source>
        <dbReference type="ARBA" id="ARBA00022448"/>
    </source>
</evidence>
<feature type="domain" description="PhoU" evidence="8">
    <location>
        <begin position="123"/>
        <end position="207"/>
    </location>
</feature>
<dbReference type="NCBIfam" id="TIGR02135">
    <property type="entry name" value="phoU_full"/>
    <property type="match status" value="1"/>
</dbReference>
<dbReference type="InterPro" id="IPR026022">
    <property type="entry name" value="PhoU_dom"/>
</dbReference>
<dbReference type="GO" id="GO:0005737">
    <property type="term" value="C:cytoplasm"/>
    <property type="evidence" value="ECO:0007669"/>
    <property type="project" value="UniProtKB-SubCell"/>
</dbReference>
<comment type="similarity">
    <text evidence="2 7">Belongs to the PhoU family.</text>
</comment>
<evidence type="ECO:0000256" key="3">
    <source>
        <dbReference type="ARBA" id="ARBA00011738"/>
    </source>
</evidence>
<evidence type="ECO:0000256" key="5">
    <source>
        <dbReference type="ARBA" id="ARBA00022490"/>
    </source>
</evidence>
<keyword evidence="6 7" id="KW-0592">Phosphate transport</keyword>
<evidence type="ECO:0000256" key="2">
    <source>
        <dbReference type="ARBA" id="ARBA00008107"/>
    </source>
</evidence>
<dbReference type="GO" id="GO:0045936">
    <property type="term" value="P:negative regulation of phosphate metabolic process"/>
    <property type="evidence" value="ECO:0007669"/>
    <property type="project" value="InterPro"/>
</dbReference>
<evidence type="ECO:0000256" key="6">
    <source>
        <dbReference type="ARBA" id="ARBA00022592"/>
    </source>
</evidence>
<dbReference type="FunFam" id="1.20.58.220:FF:000004">
    <property type="entry name" value="Phosphate-specific transport system accessory protein PhoU"/>
    <property type="match status" value="1"/>
</dbReference>
<comment type="function">
    <text evidence="7">Plays a role in the regulation of phosphate uptake.</text>
</comment>
<dbReference type="SUPFAM" id="SSF109755">
    <property type="entry name" value="PhoU-like"/>
    <property type="match status" value="1"/>
</dbReference>
<dbReference type="Proteomes" id="UP000313849">
    <property type="component" value="Unassembled WGS sequence"/>
</dbReference>
<dbReference type="Gene3D" id="1.20.58.220">
    <property type="entry name" value="Phosphate transport system protein phou homolog 2, domain 2"/>
    <property type="match status" value="1"/>
</dbReference>
<dbReference type="InterPro" id="IPR038078">
    <property type="entry name" value="PhoU-like_sf"/>
</dbReference>
<dbReference type="Pfam" id="PF01895">
    <property type="entry name" value="PhoU"/>
    <property type="match status" value="2"/>
</dbReference>
<protein>
    <recommendedName>
        <fullName evidence="7">Phosphate-specific transport system accessory protein PhoU</fullName>
    </recommendedName>
</protein>
<name>A0A5C5BES2_9MICO</name>
<evidence type="ECO:0000256" key="1">
    <source>
        <dbReference type="ARBA" id="ARBA00004496"/>
    </source>
</evidence>
<dbReference type="PANTHER" id="PTHR42930">
    <property type="entry name" value="PHOSPHATE-SPECIFIC TRANSPORT SYSTEM ACCESSORY PROTEIN PHOU"/>
    <property type="match status" value="1"/>
</dbReference>
<organism evidence="9 10">
    <name type="scientific">Miniimonas arenae</name>
    <dbReference type="NCBI Taxonomy" id="676201"/>
    <lineage>
        <taxon>Bacteria</taxon>
        <taxon>Bacillati</taxon>
        <taxon>Actinomycetota</taxon>
        <taxon>Actinomycetes</taxon>
        <taxon>Micrococcales</taxon>
        <taxon>Beutenbergiaceae</taxon>
        <taxon>Miniimonas</taxon>
    </lineage>
</organism>
<keyword evidence="10" id="KW-1185">Reference proteome</keyword>
<gene>
    <name evidence="9" type="primary">phoU</name>
    <name evidence="9" type="ORF">FH969_02265</name>
</gene>
<dbReference type="PIRSF" id="PIRSF003107">
    <property type="entry name" value="PhoU"/>
    <property type="match status" value="1"/>
</dbReference>
<evidence type="ECO:0000313" key="10">
    <source>
        <dbReference type="Proteomes" id="UP000313849"/>
    </source>
</evidence>
<dbReference type="OrthoDB" id="9814256at2"/>
<dbReference type="RefSeq" id="WP_139985826.1">
    <property type="nucleotide sequence ID" value="NZ_DAMDJA010000126.1"/>
</dbReference>
<feature type="domain" description="PhoU" evidence="8">
    <location>
        <begin position="18"/>
        <end position="103"/>
    </location>
</feature>
<dbReference type="GO" id="GO:0006817">
    <property type="term" value="P:phosphate ion transport"/>
    <property type="evidence" value="ECO:0007669"/>
    <property type="project" value="UniProtKB-KW"/>
</dbReference>
<keyword evidence="4 7" id="KW-0813">Transport</keyword>
<dbReference type="EMBL" id="VENP01000004">
    <property type="protein sequence ID" value="TNU76723.1"/>
    <property type="molecule type" value="Genomic_DNA"/>
</dbReference>
<dbReference type="InterPro" id="IPR028366">
    <property type="entry name" value="PhoU"/>
</dbReference>
<evidence type="ECO:0000256" key="7">
    <source>
        <dbReference type="PIRNR" id="PIRNR003107"/>
    </source>
</evidence>
<comment type="subcellular location">
    <subcellularLocation>
        <location evidence="1 7">Cytoplasm</location>
    </subcellularLocation>
</comment>
<keyword evidence="5 7" id="KW-0963">Cytoplasm</keyword>
<dbReference type="PANTHER" id="PTHR42930:SF3">
    <property type="entry name" value="PHOSPHATE-SPECIFIC TRANSPORT SYSTEM ACCESSORY PROTEIN PHOU"/>
    <property type="match status" value="1"/>
</dbReference>
<sequence>MREIFQQELEQVADDLAAMASLVRTAMQDATTALFTQDLGLAETVIERDRRIDALQDGVDQQCVTLLARQQPVATDLRVVVSAMRMSSTIERMGDLARHIASIARGRFPDPALPPLAEPLFRSIADATNAVASDVVDLLESRDVELAHRVMADDDELDRLHQETFRIILSPSADATAFTPQQIVDITLLGRYFERFGDHGTSVARRILFLVTGETVSSTAGVR</sequence>
<comment type="subunit">
    <text evidence="3 7">Homodimer.</text>
</comment>
<accession>A0A5C5BES2</accession>